<dbReference type="PANTHER" id="PTHR45138:SF9">
    <property type="entry name" value="DIGUANYLATE CYCLASE DGCM-RELATED"/>
    <property type="match status" value="1"/>
</dbReference>
<dbReference type="CDD" id="cd01949">
    <property type="entry name" value="GGDEF"/>
    <property type="match status" value="1"/>
</dbReference>
<feature type="domain" description="GGDEF" evidence="2">
    <location>
        <begin position="388"/>
        <end position="517"/>
    </location>
</feature>
<dbReference type="Pfam" id="PF00990">
    <property type="entry name" value="GGDEF"/>
    <property type="match status" value="1"/>
</dbReference>
<organism evidence="3 4">
    <name type="scientific">Dulcicalothrix desertica PCC 7102</name>
    <dbReference type="NCBI Taxonomy" id="232991"/>
    <lineage>
        <taxon>Bacteria</taxon>
        <taxon>Bacillati</taxon>
        <taxon>Cyanobacteriota</taxon>
        <taxon>Cyanophyceae</taxon>
        <taxon>Nostocales</taxon>
        <taxon>Calotrichaceae</taxon>
        <taxon>Dulcicalothrix</taxon>
    </lineage>
</organism>
<dbReference type="Gene3D" id="3.30.450.20">
    <property type="entry name" value="PAS domain"/>
    <property type="match status" value="2"/>
</dbReference>
<dbReference type="FunFam" id="3.30.70.270:FF:000001">
    <property type="entry name" value="Diguanylate cyclase domain protein"/>
    <property type="match status" value="1"/>
</dbReference>
<feature type="transmembrane region" description="Helical" evidence="1">
    <location>
        <begin position="305"/>
        <end position="326"/>
    </location>
</feature>
<dbReference type="Proteomes" id="UP000271624">
    <property type="component" value="Unassembled WGS sequence"/>
</dbReference>
<dbReference type="OrthoDB" id="9115at2"/>
<dbReference type="AlphaFoldDB" id="A0A3S1CQK6"/>
<dbReference type="InterPro" id="IPR000160">
    <property type="entry name" value="GGDEF_dom"/>
</dbReference>
<keyword evidence="1" id="KW-1133">Transmembrane helix</keyword>
<dbReference type="NCBIfam" id="TIGR00254">
    <property type="entry name" value="GGDEF"/>
    <property type="match status" value="1"/>
</dbReference>
<evidence type="ECO:0000313" key="4">
    <source>
        <dbReference type="Proteomes" id="UP000271624"/>
    </source>
</evidence>
<keyword evidence="1" id="KW-0472">Membrane</keyword>
<keyword evidence="1" id="KW-0812">Transmembrane</keyword>
<reference evidence="3" key="1">
    <citation type="submission" date="2018-12" db="EMBL/GenBank/DDBJ databases">
        <authorList>
            <person name="Will S."/>
            <person name="Neumann-Schaal M."/>
            <person name="Henke P."/>
        </authorList>
    </citation>
    <scope>NUCLEOTIDE SEQUENCE</scope>
    <source>
        <strain evidence="3">PCC 7102</strain>
    </source>
</reference>
<dbReference type="SUPFAM" id="SSF103190">
    <property type="entry name" value="Sensory domain-like"/>
    <property type="match status" value="1"/>
</dbReference>
<name>A0A3S1CQK6_9CYAN</name>
<keyword evidence="4" id="KW-1185">Reference proteome</keyword>
<dbReference type="SMART" id="SM00267">
    <property type="entry name" value="GGDEF"/>
    <property type="match status" value="1"/>
</dbReference>
<protein>
    <recommendedName>
        <fullName evidence="2">GGDEF domain-containing protein</fullName>
    </recommendedName>
</protein>
<accession>A0A3S1CQK6</accession>
<proteinExistence type="predicted"/>
<dbReference type="EMBL" id="RSCL01000005">
    <property type="protein sequence ID" value="RUT07358.1"/>
    <property type="molecule type" value="Genomic_DNA"/>
</dbReference>
<dbReference type="GO" id="GO:0005886">
    <property type="term" value="C:plasma membrane"/>
    <property type="evidence" value="ECO:0007669"/>
    <property type="project" value="TreeGrafter"/>
</dbReference>
<reference evidence="3" key="2">
    <citation type="journal article" date="2019" name="Genome Biol. Evol.">
        <title>Day and night: Metabolic profiles and evolutionary relationships of six axenic non-marine cyanobacteria.</title>
        <authorList>
            <person name="Will S.E."/>
            <person name="Henke P."/>
            <person name="Boedeker C."/>
            <person name="Huang S."/>
            <person name="Brinkmann H."/>
            <person name="Rohde M."/>
            <person name="Jarek M."/>
            <person name="Friedl T."/>
            <person name="Seufert S."/>
            <person name="Schumacher M."/>
            <person name="Overmann J."/>
            <person name="Neumann-Schaal M."/>
            <person name="Petersen J."/>
        </authorList>
    </citation>
    <scope>NUCLEOTIDE SEQUENCE [LARGE SCALE GENOMIC DNA]</scope>
    <source>
        <strain evidence="3">PCC 7102</strain>
    </source>
</reference>
<feature type="transmembrane region" description="Helical" evidence="1">
    <location>
        <begin position="31"/>
        <end position="50"/>
    </location>
</feature>
<gene>
    <name evidence="3" type="ORF">DSM106972_026190</name>
</gene>
<dbReference type="SUPFAM" id="SSF55073">
    <property type="entry name" value="Nucleotide cyclase"/>
    <property type="match status" value="1"/>
</dbReference>
<dbReference type="PANTHER" id="PTHR45138">
    <property type="entry name" value="REGULATORY COMPONENTS OF SENSORY TRANSDUCTION SYSTEM"/>
    <property type="match status" value="1"/>
</dbReference>
<comment type="caution">
    <text evidence="3">The sequence shown here is derived from an EMBL/GenBank/DDBJ whole genome shotgun (WGS) entry which is preliminary data.</text>
</comment>
<dbReference type="GO" id="GO:0052621">
    <property type="term" value="F:diguanylate cyclase activity"/>
    <property type="evidence" value="ECO:0007669"/>
    <property type="project" value="TreeGrafter"/>
</dbReference>
<dbReference type="InterPro" id="IPR043128">
    <property type="entry name" value="Rev_trsase/Diguanyl_cyclase"/>
</dbReference>
<dbReference type="PROSITE" id="PS50887">
    <property type="entry name" value="GGDEF"/>
    <property type="match status" value="1"/>
</dbReference>
<dbReference type="InterPro" id="IPR029151">
    <property type="entry name" value="Sensor-like_sf"/>
</dbReference>
<evidence type="ECO:0000256" key="1">
    <source>
        <dbReference type="SAM" id="Phobius"/>
    </source>
</evidence>
<evidence type="ECO:0000259" key="2">
    <source>
        <dbReference type="PROSITE" id="PS50887"/>
    </source>
</evidence>
<sequence>MTKVTLRKITNLKKARTIASRYPKSIIKASYGIMIMVFISLAGLGIAQLYEQELEEKQQDINVKAVDVDALLKTTLNNVIVVRSQAEYLANQRQTNMSLSLAPLLPTIYKQLPTEARIHYTSSSGTLDVIYPAIPPMTRKENVETFQKAIHQEFITSGIKNNPSRKAYFTNPYQDILGKKLIVTAISPVYEGNHHLGNIGIDFPVLSLNRFVKKLGGKSAMILTSEGKVLSHPNLQPRYFKSAEYFISDFSIRAKLIKLLKTGNKGQITINGYLITYQKLNNAPWMIVNIAHRKTLVKDVIQKQLPIILGVILGMTIVLLISLRIINQVFTQCQKARMVAELANQELQKALTQLELLALTDTLTGAWNRLYFEEIVSAEINRLSRHNQLLSLLILDIDHFKSINDNYGHPIGDCVLASLAHLLKENIRTSDVLTRWGGEEFVILTPSTSIAEAYELAERLRLVIAKHSFPEVANITVSFGIAQFQTAETLYNCFKRADDALYHAKKSGRNTVVAAPSMSFVYQLK</sequence>
<dbReference type="GO" id="GO:0043709">
    <property type="term" value="P:cell adhesion involved in single-species biofilm formation"/>
    <property type="evidence" value="ECO:0007669"/>
    <property type="project" value="TreeGrafter"/>
</dbReference>
<dbReference type="RefSeq" id="WP_127081173.1">
    <property type="nucleotide sequence ID" value="NZ_RSCL01000005.1"/>
</dbReference>
<evidence type="ECO:0000313" key="3">
    <source>
        <dbReference type="EMBL" id="RUT07358.1"/>
    </source>
</evidence>
<dbReference type="GO" id="GO:1902201">
    <property type="term" value="P:negative regulation of bacterial-type flagellum-dependent cell motility"/>
    <property type="evidence" value="ECO:0007669"/>
    <property type="project" value="TreeGrafter"/>
</dbReference>
<dbReference type="Gene3D" id="3.30.70.270">
    <property type="match status" value="1"/>
</dbReference>
<dbReference type="InterPro" id="IPR029787">
    <property type="entry name" value="Nucleotide_cyclase"/>
</dbReference>
<dbReference type="InterPro" id="IPR050469">
    <property type="entry name" value="Diguanylate_Cyclase"/>
</dbReference>